<gene>
    <name evidence="1" type="ORF">C8D87_104282</name>
</gene>
<accession>A0ABX9E7R8</accession>
<evidence type="ECO:0008006" key="3">
    <source>
        <dbReference type="Google" id="ProtNLM"/>
    </source>
</evidence>
<dbReference type="Pfam" id="PF25680">
    <property type="entry name" value="Mom"/>
    <property type="match status" value="1"/>
</dbReference>
<sequence length="507" mass="57357">MRTELACIGTGTPVPGAPRSTSWRRLVYTLRDPLIEKVITTSQERIRRDAHTAGVDERTFEIQVRLHIPSIPDAELRSHTAGEVYEMVRSIALTQSAEIRQGLEDAELYANTSLLIKQYTAKKSLALESLDGDRLPLRFGAVKPSVGHLYQRRLHYLRAARSDTHLQYGIYLPGGTYPITYAAFSACDRPYIADSLIAEALRCPIEECLVLTRMYGLPGIPTNLISLTLKHAIRALRRSAEYRLLLTAFNPMLGFTGAAFQASGFYPFAVAPVAYHYTHRGNFVTRRGRRSTSRHATGTPPNVLTVRGIDRSMQKNVIDSVNVISISMEDHAFKTKVDGKLPGRDSAFLDQLFQYRIRLERAWSDQTIHPSYLSVTDRGPRSRGQCGVSSVWLARELRKKHHADATYCYGDLVFTDARHRPVLHHCWIEIGSEDDPSRHVIDITCDQAEALDAPVLYQRHDELVRQGLDYRARTRLTLDELPEDRVWRRFLALSDAVDSDVDMITTN</sequence>
<organism evidence="1 2">
    <name type="scientific">Lentzea atacamensis</name>
    <dbReference type="NCBI Taxonomy" id="531938"/>
    <lineage>
        <taxon>Bacteria</taxon>
        <taxon>Bacillati</taxon>
        <taxon>Actinomycetota</taxon>
        <taxon>Actinomycetes</taxon>
        <taxon>Pseudonocardiales</taxon>
        <taxon>Pseudonocardiaceae</taxon>
        <taxon>Lentzea</taxon>
    </lineage>
</organism>
<dbReference type="EMBL" id="QLTT01000004">
    <property type="protein sequence ID" value="RAS65731.1"/>
    <property type="molecule type" value="Genomic_DNA"/>
</dbReference>
<keyword evidence="2" id="KW-1185">Reference proteome</keyword>
<evidence type="ECO:0000313" key="1">
    <source>
        <dbReference type="EMBL" id="RAS65731.1"/>
    </source>
</evidence>
<protein>
    <recommendedName>
        <fullName evidence="3">Transglutaminase-like superfamily protein</fullName>
    </recommendedName>
</protein>
<proteinExistence type="predicted"/>
<dbReference type="InterPro" id="IPR057895">
    <property type="entry name" value="Mom"/>
</dbReference>
<comment type="caution">
    <text evidence="1">The sequence shown here is derived from an EMBL/GenBank/DDBJ whole genome shotgun (WGS) entry which is preliminary data.</text>
</comment>
<name>A0ABX9E7R8_9PSEU</name>
<dbReference type="Proteomes" id="UP000248714">
    <property type="component" value="Unassembled WGS sequence"/>
</dbReference>
<reference evidence="1 2" key="1">
    <citation type="submission" date="2018-06" db="EMBL/GenBank/DDBJ databases">
        <title>Genomic Encyclopedia of Type Strains, Phase IV (KMG-IV): sequencing the most valuable type-strain genomes for metagenomic binning, comparative biology and taxonomic classification.</title>
        <authorList>
            <person name="Goeker M."/>
        </authorList>
    </citation>
    <scope>NUCLEOTIDE SEQUENCE [LARGE SCALE GENOMIC DNA]</scope>
    <source>
        <strain evidence="1 2">DSM 45479</strain>
    </source>
</reference>
<evidence type="ECO:0000313" key="2">
    <source>
        <dbReference type="Proteomes" id="UP000248714"/>
    </source>
</evidence>
<dbReference type="RefSeq" id="WP_146771798.1">
    <property type="nucleotide sequence ID" value="NZ_QLTT01000004.1"/>
</dbReference>